<evidence type="ECO:0000313" key="2">
    <source>
        <dbReference type="EMBL" id="CAB4672861.1"/>
    </source>
</evidence>
<organism evidence="3">
    <name type="scientific">freshwater metagenome</name>
    <dbReference type="NCBI Taxonomy" id="449393"/>
    <lineage>
        <taxon>unclassified sequences</taxon>
        <taxon>metagenomes</taxon>
        <taxon>ecological metagenomes</taxon>
    </lineage>
</organism>
<evidence type="ECO:0000313" key="3">
    <source>
        <dbReference type="EMBL" id="CAB4947029.1"/>
    </source>
</evidence>
<gene>
    <name evidence="2" type="ORF">UFOPK2355_00170</name>
    <name evidence="3" type="ORF">UFOPK3797_00276</name>
    <name evidence="1" type="ORF">UFOPK4028_00153</name>
</gene>
<protein>
    <submittedName>
        <fullName evidence="3">Unannotated protein</fullName>
    </submittedName>
</protein>
<evidence type="ECO:0000313" key="1">
    <source>
        <dbReference type="EMBL" id="CAB4330889.1"/>
    </source>
</evidence>
<dbReference type="AlphaFoldDB" id="A0A6J7JWJ9"/>
<proteinExistence type="predicted"/>
<dbReference type="EMBL" id="CAESAC010000011">
    <property type="protein sequence ID" value="CAB4330889.1"/>
    <property type="molecule type" value="Genomic_DNA"/>
</dbReference>
<name>A0A6J7JWJ9_9ZZZZ</name>
<accession>A0A6J7JWJ9</accession>
<dbReference type="EMBL" id="CAEZXF010000023">
    <property type="protein sequence ID" value="CAB4672861.1"/>
    <property type="molecule type" value="Genomic_DNA"/>
</dbReference>
<dbReference type="EMBL" id="CAFBNN010000020">
    <property type="protein sequence ID" value="CAB4947029.1"/>
    <property type="molecule type" value="Genomic_DNA"/>
</dbReference>
<reference evidence="3" key="1">
    <citation type="submission" date="2020-05" db="EMBL/GenBank/DDBJ databases">
        <authorList>
            <person name="Chiriac C."/>
            <person name="Salcher M."/>
            <person name="Ghai R."/>
            <person name="Kavagutti S V."/>
        </authorList>
    </citation>
    <scope>NUCLEOTIDE SEQUENCE</scope>
</reference>
<sequence length="59" mass="6254">MAIAWDLSVRNPIAERSAPAAKINGFPVTAIATAFDFVASSMADDRDCNEAAPKVFGRV</sequence>